<proteinExistence type="predicted"/>
<sequence>MVVGADALLVMHAIIGITNDAQRGNCGVRLFEGKAIKMIEREKGATLGKVHEFTADGSKFICKRVFIYLDKKQVKKQQGLLPYQEHEYHIPLKAKEENCILMFDPLVATVKAADKIGERNIGELDDSRINISRPFAEPAPGPIQRYPSSAEIREGAVFDQMFNDDMWDLIVAETNRYHNQQVVAEPNKHK</sequence>
<accession>A0A3M6UF36</accession>
<keyword evidence="2" id="KW-1185">Reference proteome</keyword>
<organism evidence="1 2">
    <name type="scientific">Pocillopora damicornis</name>
    <name type="common">Cauliflower coral</name>
    <name type="synonym">Millepora damicornis</name>
    <dbReference type="NCBI Taxonomy" id="46731"/>
    <lineage>
        <taxon>Eukaryota</taxon>
        <taxon>Metazoa</taxon>
        <taxon>Cnidaria</taxon>
        <taxon>Anthozoa</taxon>
        <taxon>Hexacorallia</taxon>
        <taxon>Scleractinia</taxon>
        <taxon>Astrocoeniina</taxon>
        <taxon>Pocilloporidae</taxon>
        <taxon>Pocillopora</taxon>
    </lineage>
</organism>
<name>A0A3M6UF36_POCDA</name>
<dbReference type="AlphaFoldDB" id="A0A3M6UF36"/>
<protein>
    <submittedName>
        <fullName evidence="1">Uncharacterized protein</fullName>
    </submittedName>
</protein>
<reference evidence="1 2" key="1">
    <citation type="journal article" date="2018" name="Sci. Rep.">
        <title>Comparative analysis of the Pocillopora damicornis genome highlights role of immune system in coral evolution.</title>
        <authorList>
            <person name="Cunning R."/>
            <person name="Bay R.A."/>
            <person name="Gillette P."/>
            <person name="Baker A.C."/>
            <person name="Traylor-Knowles N."/>
        </authorList>
    </citation>
    <scope>NUCLEOTIDE SEQUENCE [LARGE SCALE GENOMIC DNA]</scope>
    <source>
        <strain evidence="1">RSMAS</strain>
        <tissue evidence="1">Whole animal</tissue>
    </source>
</reference>
<gene>
    <name evidence="1" type="ORF">pdam_00007927</name>
</gene>
<evidence type="ECO:0000313" key="2">
    <source>
        <dbReference type="Proteomes" id="UP000275408"/>
    </source>
</evidence>
<comment type="caution">
    <text evidence="1">The sequence shown here is derived from an EMBL/GenBank/DDBJ whole genome shotgun (WGS) entry which is preliminary data.</text>
</comment>
<dbReference type="Proteomes" id="UP000275408">
    <property type="component" value="Unassembled WGS sequence"/>
</dbReference>
<evidence type="ECO:0000313" key="1">
    <source>
        <dbReference type="EMBL" id="RMX52235.1"/>
    </source>
</evidence>
<dbReference type="EMBL" id="RCHS01001671">
    <property type="protein sequence ID" value="RMX52235.1"/>
    <property type="molecule type" value="Genomic_DNA"/>
</dbReference>